<evidence type="ECO:0000313" key="2">
    <source>
        <dbReference type="Proteomes" id="UP001642487"/>
    </source>
</evidence>
<name>A0ABP0Y518_9ROSI</name>
<sequence length="83" mass="9177">MLVSTPRVGSCTEKMTMPTKQLQNGAFYSFHSRKSRRLFINCTPSRGLHAVAEWAECNSAQSCFNHPSVSSSFTDNCMGRISG</sequence>
<dbReference type="Proteomes" id="UP001642487">
    <property type="component" value="Chromosome 2"/>
</dbReference>
<evidence type="ECO:0000313" key="1">
    <source>
        <dbReference type="EMBL" id="CAK9314666.1"/>
    </source>
</evidence>
<accession>A0ABP0Y518</accession>
<organism evidence="1 2">
    <name type="scientific">Citrullus colocynthis</name>
    <name type="common">colocynth</name>
    <dbReference type="NCBI Taxonomy" id="252529"/>
    <lineage>
        <taxon>Eukaryota</taxon>
        <taxon>Viridiplantae</taxon>
        <taxon>Streptophyta</taxon>
        <taxon>Embryophyta</taxon>
        <taxon>Tracheophyta</taxon>
        <taxon>Spermatophyta</taxon>
        <taxon>Magnoliopsida</taxon>
        <taxon>eudicotyledons</taxon>
        <taxon>Gunneridae</taxon>
        <taxon>Pentapetalae</taxon>
        <taxon>rosids</taxon>
        <taxon>fabids</taxon>
        <taxon>Cucurbitales</taxon>
        <taxon>Cucurbitaceae</taxon>
        <taxon>Benincaseae</taxon>
        <taxon>Citrullus</taxon>
    </lineage>
</organism>
<reference evidence="1 2" key="1">
    <citation type="submission" date="2024-03" db="EMBL/GenBank/DDBJ databases">
        <authorList>
            <person name="Gkanogiannis A."/>
            <person name="Becerra Lopez-Lavalle L."/>
        </authorList>
    </citation>
    <scope>NUCLEOTIDE SEQUENCE [LARGE SCALE GENOMIC DNA]</scope>
</reference>
<protein>
    <submittedName>
        <fullName evidence="1">Uncharacterized protein</fullName>
    </submittedName>
</protein>
<proteinExistence type="predicted"/>
<gene>
    <name evidence="1" type="ORF">CITCOLO1_LOCUS6430</name>
</gene>
<dbReference type="EMBL" id="OZ021736">
    <property type="protein sequence ID" value="CAK9314666.1"/>
    <property type="molecule type" value="Genomic_DNA"/>
</dbReference>
<keyword evidence="2" id="KW-1185">Reference proteome</keyword>